<evidence type="ECO:0000313" key="1">
    <source>
        <dbReference type="EMBL" id="GFY88393.1"/>
    </source>
</evidence>
<reference evidence="1 2" key="1">
    <citation type="submission" date="2019-07" db="EMBL/GenBank/DDBJ databases">
        <title>De Novo Assembly of kiwifruit Actinidia rufa.</title>
        <authorList>
            <person name="Sugita-Konishi S."/>
            <person name="Sato K."/>
            <person name="Mori E."/>
            <person name="Abe Y."/>
            <person name="Kisaki G."/>
            <person name="Hamano K."/>
            <person name="Suezawa K."/>
            <person name="Otani M."/>
            <person name="Fukuda T."/>
            <person name="Manabe T."/>
            <person name="Gomi K."/>
            <person name="Tabuchi M."/>
            <person name="Akimitsu K."/>
            <person name="Kataoka I."/>
        </authorList>
    </citation>
    <scope>NUCLEOTIDE SEQUENCE [LARGE SCALE GENOMIC DNA]</scope>
    <source>
        <strain evidence="2">cv. Fuchu</strain>
    </source>
</reference>
<organism evidence="1 2">
    <name type="scientific">Actinidia rufa</name>
    <dbReference type="NCBI Taxonomy" id="165716"/>
    <lineage>
        <taxon>Eukaryota</taxon>
        <taxon>Viridiplantae</taxon>
        <taxon>Streptophyta</taxon>
        <taxon>Embryophyta</taxon>
        <taxon>Tracheophyta</taxon>
        <taxon>Spermatophyta</taxon>
        <taxon>Magnoliopsida</taxon>
        <taxon>eudicotyledons</taxon>
        <taxon>Gunneridae</taxon>
        <taxon>Pentapetalae</taxon>
        <taxon>asterids</taxon>
        <taxon>Ericales</taxon>
        <taxon>Actinidiaceae</taxon>
        <taxon>Actinidia</taxon>
    </lineage>
</organism>
<dbReference type="EMBL" id="BJWL01000006">
    <property type="protein sequence ID" value="GFY88393.1"/>
    <property type="molecule type" value="Genomic_DNA"/>
</dbReference>
<protein>
    <submittedName>
        <fullName evidence="1">Uncharacterized protein</fullName>
    </submittedName>
</protein>
<dbReference type="AlphaFoldDB" id="A0A7J0EPN4"/>
<accession>A0A7J0EPN4</accession>
<dbReference type="Proteomes" id="UP000585474">
    <property type="component" value="Unassembled WGS sequence"/>
</dbReference>
<evidence type="ECO:0000313" key="2">
    <source>
        <dbReference type="Proteomes" id="UP000585474"/>
    </source>
</evidence>
<gene>
    <name evidence="1" type="ORF">Acr_06g0003330</name>
</gene>
<sequence length="82" mass="8839">MQATFCPLTLLGIAAGRCPSSKPSAVTLSSLLNSNSLEVTMVVTWTEFAFDEACTELGSRRTPSLFHSNNLAEIRACFIEIA</sequence>
<name>A0A7J0EPN4_9ERIC</name>
<comment type="caution">
    <text evidence="1">The sequence shown here is derived from an EMBL/GenBank/DDBJ whole genome shotgun (WGS) entry which is preliminary data.</text>
</comment>
<keyword evidence="2" id="KW-1185">Reference proteome</keyword>
<proteinExistence type="predicted"/>